<organism evidence="1 2">
    <name type="scientific">Bacillus caldolyticus</name>
    <dbReference type="NCBI Taxonomy" id="1394"/>
    <lineage>
        <taxon>Bacteria</taxon>
        <taxon>Bacillati</taxon>
        <taxon>Bacillota</taxon>
        <taxon>Bacilli</taxon>
        <taxon>Bacillales</taxon>
        <taxon>Anoxybacillaceae</taxon>
        <taxon>Geobacillus</taxon>
        <taxon>Geobacillus thermoleovorans group</taxon>
    </lineage>
</organism>
<sequence length="80" mass="8959">MVVLRPYIDSHGKKFRHHRKDENASMLNSTTLCILEFGYVQGGDGGEKAIGLNEKRPSALLFFAKAVVDSSVIRLFFAIF</sequence>
<reference evidence="1 2" key="1">
    <citation type="submission" date="2018-02" db="EMBL/GenBank/DDBJ databases">
        <title>Complete genome and methylome analysis of Bacillus caldolyticus.</title>
        <authorList>
            <person name="Fomenkov A.I."/>
            <person name="Mersha F."/>
            <person name="Vincze T."/>
            <person name="Roberts R.J."/>
        </authorList>
    </citation>
    <scope>NUCLEOTIDE SEQUENCE [LARGE SCALE GENOMIC DNA]</scope>
    <source>
        <strain evidence="1 2">NEB414</strain>
    </source>
</reference>
<proteinExistence type="predicted"/>
<name>A0ABM6QPN7_BACCL</name>
<dbReference type="EMBL" id="CP025074">
    <property type="protein sequence ID" value="AUI37385.1"/>
    <property type="molecule type" value="Genomic_DNA"/>
</dbReference>
<protein>
    <submittedName>
        <fullName evidence="1">Uncharacterized protein</fullName>
    </submittedName>
</protein>
<keyword evidence="2" id="KW-1185">Reference proteome</keyword>
<evidence type="ECO:0000313" key="1">
    <source>
        <dbReference type="EMBL" id="AUI37385.1"/>
    </source>
</evidence>
<accession>A0ABM6QPN7</accession>
<dbReference type="Proteomes" id="UP000265462">
    <property type="component" value="Chromosome"/>
</dbReference>
<evidence type="ECO:0000313" key="2">
    <source>
        <dbReference type="Proteomes" id="UP000265462"/>
    </source>
</evidence>
<gene>
    <name evidence="1" type="ORF">CWI35_13445</name>
</gene>